<keyword evidence="4" id="KW-0998">Cell outer membrane</keyword>
<dbReference type="Proteomes" id="UP000238937">
    <property type="component" value="Unassembled WGS sequence"/>
</dbReference>
<gene>
    <name evidence="10" type="ORF">C7B77_24520</name>
</gene>
<feature type="region of interest" description="Disordered" evidence="7">
    <location>
        <begin position="31"/>
        <end position="54"/>
    </location>
</feature>
<dbReference type="InterPro" id="IPR011662">
    <property type="entry name" value="Secretin/TonB_short_N"/>
</dbReference>
<dbReference type="SMART" id="SM00965">
    <property type="entry name" value="STN"/>
    <property type="match status" value="1"/>
</dbReference>
<keyword evidence="2 8" id="KW-0732">Signal</keyword>
<evidence type="ECO:0000256" key="5">
    <source>
        <dbReference type="RuleBase" id="RU004003"/>
    </source>
</evidence>
<evidence type="ECO:0000256" key="7">
    <source>
        <dbReference type="SAM" id="MobiDB-lite"/>
    </source>
</evidence>
<keyword evidence="11" id="KW-1185">Reference proteome</keyword>
<dbReference type="InterPro" id="IPR004846">
    <property type="entry name" value="T2SS/T3SS_dom"/>
</dbReference>
<dbReference type="InterPro" id="IPR038591">
    <property type="entry name" value="NolW-like_sf"/>
</dbReference>
<evidence type="ECO:0000313" key="11">
    <source>
        <dbReference type="Proteomes" id="UP000238937"/>
    </source>
</evidence>
<accession>A0A2T1FQ13</accession>
<dbReference type="InterPro" id="IPR050810">
    <property type="entry name" value="Bact_Secretion_Sys_Channel"/>
</dbReference>
<reference evidence="10 11" key="1">
    <citation type="submission" date="2018-03" db="EMBL/GenBank/DDBJ databases">
        <title>The ancient ancestry and fast evolution of plastids.</title>
        <authorList>
            <person name="Moore K.R."/>
            <person name="Magnabosco C."/>
            <person name="Momper L."/>
            <person name="Gold D.A."/>
            <person name="Bosak T."/>
            <person name="Fournier G.P."/>
        </authorList>
    </citation>
    <scope>NUCLEOTIDE SEQUENCE [LARGE SCALE GENOMIC DNA]</scope>
    <source>
        <strain evidence="10 11">CCALA 037</strain>
    </source>
</reference>
<evidence type="ECO:0000256" key="2">
    <source>
        <dbReference type="ARBA" id="ARBA00022729"/>
    </source>
</evidence>
<comment type="similarity">
    <text evidence="5">Belongs to the bacterial secretin family.</text>
</comment>
<evidence type="ECO:0000259" key="9">
    <source>
        <dbReference type="SMART" id="SM00965"/>
    </source>
</evidence>
<dbReference type="AlphaFoldDB" id="A0A2T1FQ13"/>
<dbReference type="GO" id="GO:0009306">
    <property type="term" value="P:protein secretion"/>
    <property type="evidence" value="ECO:0007669"/>
    <property type="project" value="InterPro"/>
</dbReference>
<dbReference type="GO" id="GO:0015627">
    <property type="term" value="C:type II protein secretion system complex"/>
    <property type="evidence" value="ECO:0007669"/>
    <property type="project" value="TreeGrafter"/>
</dbReference>
<evidence type="ECO:0000256" key="4">
    <source>
        <dbReference type="ARBA" id="ARBA00023237"/>
    </source>
</evidence>
<dbReference type="GO" id="GO:0009279">
    <property type="term" value="C:cell outer membrane"/>
    <property type="evidence" value="ECO:0007669"/>
    <property type="project" value="UniProtKB-SubCell"/>
</dbReference>
<comment type="caution">
    <text evidence="10">The sequence shown here is derived from an EMBL/GenBank/DDBJ whole genome shotgun (WGS) entry which is preliminary data.</text>
</comment>
<proteinExistence type="inferred from homology"/>
<feature type="signal peptide" evidence="8">
    <location>
        <begin position="1"/>
        <end position="21"/>
    </location>
</feature>
<protein>
    <submittedName>
        <fullName evidence="10">General secretion pathway protein GspD</fullName>
    </submittedName>
</protein>
<dbReference type="PANTHER" id="PTHR30332:SF17">
    <property type="entry name" value="TYPE IV PILIATION SYSTEM PROTEIN DR_0774-RELATED"/>
    <property type="match status" value="1"/>
</dbReference>
<evidence type="ECO:0000256" key="8">
    <source>
        <dbReference type="SAM" id="SignalP"/>
    </source>
</evidence>
<feature type="compositionally biased region" description="Polar residues" evidence="7">
    <location>
        <begin position="38"/>
        <end position="54"/>
    </location>
</feature>
<evidence type="ECO:0000256" key="1">
    <source>
        <dbReference type="ARBA" id="ARBA00022448"/>
    </source>
</evidence>
<keyword evidence="1 6" id="KW-0813">Transport</keyword>
<sequence length="677" mass="70843">MSKRKQIITSIVMGSTVAALAAPSANAVVQQPEGVDKSTPSSDLIAQSQPTQQPLVPNPKITIDGVPPAPGVGLASPTSPRAVAPPVGDISVSNLDATIPQINLESNARINMVLKNTPAREVLESLARSANLNLAYADSAFNADGKAKTEANISINLRNEPVQNAFNYVLQLSGLEANRVGNTIFVGNRLPDSVRETIVRTLRMNQVSSAAAANFLTTQGAETQIAFTKVDLQTVGEGASARTVETRTPQILALKANEGNGPLLLKGLAVSTDERLNAVTLIGSPRKVEMATSLLTRLDARRRQVALNVKIVDVNLSNLNSMSNSLSFKVGDGFLSVDKGAAVYNYGGSTPATNSQVNNIVNGTPIGALNLPGTSQPFLDFQPNAPFSSQANGNTNGLGNIPRPNFGTNENPFQPGITAFTPAGNPTVVNPTFNTGTTDVRSPITGQLVPPGGLLTPGSVTPGAPAVATYALPTNYAVPSKFLSTLQAQIISGNGKILTDPTLVVQEGQKSTVNLTQDVFGGFKINTVAGTGATTSTREPIIKQAGLSLEILVNRIDDNGFVSVGVSPTVSSIGSTITTADGDISLLQSRTLNSGEIRLRDGQTLILSGIIQESDRSSVSKVPILGDIPILGALFRSTSKTNQRQEVVVLLTPQILNDNRGQVNYTPGVDARLMMGR</sequence>
<name>A0A2T1FQ13_9CYAN</name>
<comment type="subcellular location">
    <subcellularLocation>
        <location evidence="6">Cell outer membrane</location>
    </subcellularLocation>
</comment>
<evidence type="ECO:0000256" key="3">
    <source>
        <dbReference type="ARBA" id="ARBA00023136"/>
    </source>
</evidence>
<keyword evidence="3" id="KW-0472">Membrane</keyword>
<feature type="domain" description="Secretin/TonB short N-terminal" evidence="9">
    <location>
        <begin position="132"/>
        <end position="189"/>
    </location>
</feature>
<dbReference type="Gene3D" id="3.30.1370.120">
    <property type="match status" value="1"/>
</dbReference>
<feature type="chain" id="PRO_5015748600" evidence="8">
    <location>
        <begin position="22"/>
        <end position="677"/>
    </location>
</feature>
<dbReference type="OrthoDB" id="9779724at2"/>
<evidence type="ECO:0000313" key="10">
    <source>
        <dbReference type="EMBL" id="PSB47060.1"/>
    </source>
</evidence>
<organism evidence="10 11">
    <name type="scientific">Chamaesiphon polymorphus CCALA 037</name>
    <dbReference type="NCBI Taxonomy" id="2107692"/>
    <lineage>
        <taxon>Bacteria</taxon>
        <taxon>Bacillati</taxon>
        <taxon>Cyanobacteriota</taxon>
        <taxon>Cyanophyceae</taxon>
        <taxon>Gomontiellales</taxon>
        <taxon>Chamaesiphonaceae</taxon>
        <taxon>Chamaesiphon</taxon>
    </lineage>
</organism>
<evidence type="ECO:0000256" key="6">
    <source>
        <dbReference type="RuleBase" id="RU004004"/>
    </source>
</evidence>
<dbReference type="Pfam" id="PF03958">
    <property type="entry name" value="Secretin_N"/>
    <property type="match status" value="1"/>
</dbReference>
<dbReference type="Pfam" id="PF07660">
    <property type="entry name" value="STN"/>
    <property type="match status" value="1"/>
</dbReference>
<dbReference type="PANTHER" id="PTHR30332">
    <property type="entry name" value="PROBABLE GENERAL SECRETION PATHWAY PROTEIN D"/>
    <property type="match status" value="1"/>
</dbReference>
<dbReference type="InterPro" id="IPR005644">
    <property type="entry name" value="NolW-like"/>
</dbReference>
<dbReference type="Pfam" id="PF00263">
    <property type="entry name" value="Secretin"/>
    <property type="match status" value="1"/>
</dbReference>
<dbReference type="RefSeq" id="WP_106311096.1">
    <property type="nucleotide sequence ID" value="NZ_PVWO01000467.1"/>
</dbReference>
<dbReference type="EMBL" id="PVWO01000467">
    <property type="protein sequence ID" value="PSB47060.1"/>
    <property type="molecule type" value="Genomic_DNA"/>
</dbReference>